<dbReference type="AlphaFoldDB" id="A0A1Q2KZ41"/>
<dbReference type="EMBL" id="CP019640">
    <property type="protein sequence ID" value="AQQ53394.1"/>
    <property type="molecule type" value="Genomic_DNA"/>
</dbReference>
<dbReference type="OrthoDB" id="2189687at2"/>
<dbReference type="Proteomes" id="UP000188184">
    <property type="component" value="Chromosome"/>
</dbReference>
<name>A0A1Q2KZ41_9BACL</name>
<proteinExistence type="predicted"/>
<organism evidence="2 3">
    <name type="scientific">Planococcus lenghuensis</name>
    <dbReference type="NCBI Taxonomy" id="2213202"/>
    <lineage>
        <taxon>Bacteria</taxon>
        <taxon>Bacillati</taxon>
        <taxon>Bacillota</taxon>
        <taxon>Bacilli</taxon>
        <taxon>Bacillales</taxon>
        <taxon>Caryophanaceae</taxon>
        <taxon>Planococcus</taxon>
    </lineage>
</organism>
<dbReference type="PROSITE" id="PS51186">
    <property type="entry name" value="GNAT"/>
    <property type="match status" value="1"/>
</dbReference>
<dbReference type="KEGG" id="pmar:B0X71_10130"/>
<evidence type="ECO:0000259" key="1">
    <source>
        <dbReference type="PROSITE" id="PS51186"/>
    </source>
</evidence>
<reference evidence="2 3" key="1">
    <citation type="submission" date="2017-02" db="EMBL/GenBank/DDBJ databases">
        <title>The complete genomic sequence of a novel cold adapted crude oil-degrading bacterium Planococcus qaidamina Y42.</title>
        <authorList>
            <person name="Yang R."/>
        </authorList>
    </citation>
    <scope>NUCLEOTIDE SEQUENCE [LARGE SCALE GENOMIC DNA]</scope>
    <source>
        <strain evidence="2 3">Y42</strain>
    </source>
</reference>
<gene>
    <name evidence="2" type="ORF">B0X71_10130</name>
</gene>
<dbReference type="Pfam" id="PF00583">
    <property type="entry name" value="Acetyltransf_1"/>
    <property type="match status" value="1"/>
</dbReference>
<evidence type="ECO:0000313" key="3">
    <source>
        <dbReference type="Proteomes" id="UP000188184"/>
    </source>
</evidence>
<accession>A0A1Q2KZ41</accession>
<dbReference type="InterPro" id="IPR016181">
    <property type="entry name" value="Acyl_CoA_acyltransferase"/>
</dbReference>
<dbReference type="SUPFAM" id="SSF55729">
    <property type="entry name" value="Acyl-CoA N-acyltransferases (Nat)"/>
    <property type="match status" value="1"/>
</dbReference>
<keyword evidence="3" id="KW-1185">Reference proteome</keyword>
<feature type="domain" description="N-acetyltransferase" evidence="1">
    <location>
        <begin position="1"/>
        <end position="113"/>
    </location>
</feature>
<protein>
    <recommendedName>
        <fullName evidence="1">N-acetyltransferase domain-containing protein</fullName>
    </recommendedName>
</protein>
<dbReference type="InterPro" id="IPR000182">
    <property type="entry name" value="GNAT_dom"/>
</dbReference>
<dbReference type="Gene3D" id="3.40.630.30">
    <property type="match status" value="1"/>
</dbReference>
<dbReference type="RefSeq" id="WP_077589287.1">
    <property type="nucleotide sequence ID" value="NZ_CP019640.1"/>
</dbReference>
<dbReference type="GO" id="GO:0016747">
    <property type="term" value="F:acyltransferase activity, transferring groups other than amino-acyl groups"/>
    <property type="evidence" value="ECO:0007669"/>
    <property type="project" value="InterPro"/>
</dbReference>
<evidence type="ECO:0000313" key="2">
    <source>
        <dbReference type="EMBL" id="AQQ53394.1"/>
    </source>
</evidence>
<sequence>MLVKYKKTCEKIAMGLLGLMPNERNVKELQKLIRIYEEKPEMQLYFWREGEDYIGLLGLEMEGDHVVVCHIAVNPSHRGEGLGQVMVEQIEQRVQPRKVKLTQETEKLCLTVC</sequence>
<dbReference type="CDD" id="cd04301">
    <property type="entry name" value="NAT_SF"/>
    <property type="match status" value="1"/>
</dbReference>